<dbReference type="CDD" id="cd01355">
    <property type="entry name" value="AcnX"/>
    <property type="match status" value="1"/>
</dbReference>
<keyword evidence="6" id="KW-1185">Reference proteome</keyword>
<feature type="domain" description="Phosphomevalonate dehydratase small subunit-like" evidence="3">
    <location>
        <begin position="26"/>
        <end position="101"/>
    </location>
</feature>
<name>A0A7X1G3R0_9PSED</name>
<evidence type="ECO:0000259" key="4">
    <source>
        <dbReference type="Pfam" id="PF04412"/>
    </source>
</evidence>
<dbReference type="EMBL" id="JACMYH010000001">
    <property type="protein sequence ID" value="MBC2677651.1"/>
    <property type="molecule type" value="Genomic_DNA"/>
</dbReference>
<proteinExistence type="predicted"/>
<keyword evidence="2" id="KW-0456">Lyase</keyword>
<dbReference type="PANTHER" id="PTHR36577">
    <property type="entry name" value="DUF521 DOMAIN PROTEIN (AFU_ORTHOLOGUE AFUA_6G00490)"/>
    <property type="match status" value="1"/>
</dbReference>
<dbReference type="PANTHER" id="PTHR36577:SF3">
    <property type="entry name" value="DUF521 DOMAIN PROTEIN (AFU_ORTHOLOGUE AFUA_6G00490)"/>
    <property type="match status" value="1"/>
</dbReference>
<sequence length="589" mass="62447">MPRSVGGRSLIDGSAQGALLFADTGLSFWGGVDPSSGEVIDRHHPLSGQRVAGRVLAIPGSRGSCTGSSVMMELISNGHAPAALVLAEADEILSLGVLVAQHFFDRSLPVLCIGQEAFDTLRGVAWARLDGAALGLYSQAPTDDWQPQPGVGQPEPFDDGFALDSRDHELLAGSHGKAAQVAMQIVLRMARLQGARELVDITQAHIDGCIYTGPASLRFAEQLVQWGARVRVPTTLNAISVDQRRWRALGIDPALGEPASALGDAYTAMGARASFTCAPYLLDSAPALGEQVVWAESNAVVYANSVLGARTLKYPDYLDICIALTGRAPLIGCHLQEQRRAQLLIDVPALKELDDSFYPLLGYHVGTRCGSRIPLISGLQQLRPSLDDLKAFGAAFATTSAAPMFHIAGVTPEALNPAHSSDSPEMLPRVSISLQDLYASWMELNSARDTQVRLVSLGNPHFSLTEFARLAELCRGLRRHPDVVLAITCGRAVLEQARAAGHVAVLEAFGATLITDTCWCMLGEPVIPVGVRSLMTNSGKYAHYAPGLVGRSVHFASLGTCVDSACSGATSARPPAWLATCAAEGAEHV</sequence>
<comment type="caution">
    <text evidence="5">The sequence shown here is derived from an EMBL/GenBank/DDBJ whole genome shotgun (WGS) entry which is preliminary data.</text>
</comment>
<dbReference type="RefSeq" id="WP_185793592.1">
    <property type="nucleotide sequence ID" value="NZ_JACMYH010000001.1"/>
</dbReference>
<evidence type="ECO:0000256" key="2">
    <source>
        <dbReference type="ARBA" id="ARBA00023239"/>
    </source>
</evidence>
<dbReference type="Gene3D" id="3.50.30.10">
    <property type="entry name" value="Phosphohistidine domain"/>
    <property type="match status" value="1"/>
</dbReference>
<gene>
    <name evidence="5" type="ORF">H7993_04525</name>
</gene>
<dbReference type="InterPro" id="IPR007506">
    <property type="entry name" value="PMDh-L-like_dom"/>
</dbReference>
<dbReference type="AlphaFoldDB" id="A0A7X1G3R0"/>
<evidence type="ECO:0000259" key="3">
    <source>
        <dbReference type="Pfam" id="PF01989"/>
    </source>
</evidence>
<protein>
    <submittedName>
        <fullName evidence="5">DUF521 domain-containing protein</fullName>
    </submittedName>
</protein>
<evidence type="ECO:0000256" key="1">
    <source>
        <dbReference type="ARBA" id="ARBA00023004"/>
    </source>
</evidence>
<dbReference type="GO" id="GO:0016829">
    <property type="term" value="F:lyase activity"/>
    <property type="evidence" value="ECO:0007669"/>
    <property type="project" value="UniProtKB-KW"/>
</dbReference>
<dbReference type="InterPro" id="IPR002840">
    <property type="entry name" value="PMDh-S-like_dom"/>
</dbReference>
<feature type="domain" description="Phosphomevalonate dehydratase large subunit-like" evidence="4">
    <location>
        <begin position="163"/>
        <end position="563"/>
    </location>
</feature>
<dbReference type="Proteomes" id="UP000546173">
    <property type="component" value="Unassembled WGS sequence"/>
</dbReference>
<reference evidence="5 6" key="1">
    <citation type="submission" date="2020-08" db="EMBL/GenBank/DDBJ databases">
        <title>Pseudomonas sp. nov.</title>
        <authorList>
            <person name="Gieschler S."/>
            <person name="Fiedler G."/>
            <person name="Brinks E."/>
            <person name="Boehnlein C."/>
            <person name="Franz C.M.A.P."/>
            <person name="Kabisch J."/>
        </authorList>
    </citation>
    <scope>NUCLEOTIDE SEQUENCE [LARGE SCALE GENOMIC DNA]</scope>
    <source>
        <strain evidence="5 6">MBT-2</strain>
    </source>
</reference>
<dbReference type="Pfam" id="PF04412">
    <property type="entry name" value="AcnX"/>
    <property type="match status" value="1"/>
</dbReference>
<dbReference type="Pfam" id="PF01989">
    <property type="entry name" value="AcnX_swivel_put"/>
    <property type="match status" value="1"/>
</dbReference>
<dbReference type="SUPFAM" id="SSF52016">
    <property type="entry name" value="LeuD/IlvD-like"/>
    <property type="match status" value="1"/>
</dbReference>
<dbReference type="InterPro" id="IPR012047">
    <property type="entry name" value="AcnX"/>
</dbReference>
<dbReference type="CDD" id="cd01356">
    <property type="entry name" value="AcnX_swivel"/>
    <property type="match status" value="1"/>
</dbReference>
<keyword evidence="1" id="KW-0408">Iron</keyword>
<accession>A0A7X1G3R0</accession>
<evidence type="ECO:0000313" key="6">
    <source>
        <dbReference type="Proteomes" id="UP000546173"/>
    </source>
</evidence>
<dbReference type="PIRSF" id="PIRSF036630">
    <property type="entry name" value="UCP036630"/>
    <property type="match status" value="1"/>
</dbReference>
<organism evidence="5 6">
    <name type="scientific">Pseudomonas baltica</name>
    <dbReference type="NCBI Taxonomy" id="2762576"/>
    <lineage>
        <taxon>Bacteria</taxon>
        <taxon>Pseudomonadati</taxon>
        <taxon>Pseudomonadota</taxon>
        <taxon>Gammaproteobacteria</taxon>
        <taxon>Pseudomonadales</taxon>
        <taxon>Pseudomonadaceae</taxon>
        <taxon>Pseudomonas</taxon>
    </lineage>
</organism>
<evidence type="ECO:0000313" key="5">
    <source>
        <dbReference type="EMBL" id="MBC2677651.1"/>
    </source>
</evidence>